<feature type="compositionally biased region" description="Low complexity" evidence="1">
    <location>
        <begin position="148"/>
        <end position="158"/>
    </location>
</feature>
<accession>A0AA35LNP3</accession>
<protein>
    <submittedName>
        <fullName evidence="2">Uncharacterized protein</fullName>
    </submittedName>
</protein>
<dbReference type="AlphaFoldDB" id="A0AA35LNP3"/>
<dbReference type="Proteomes" id="UP001178461">
    <property type="component" value="Chromosome 18"/>
</dbReference>
<evidence type="ECO:0000313" key="3">
    <source>
        <dbReference type="Proteomes" id="UP001178461"/>
    </source>
</evidence>
<evidence type="ECO:0000313" key="2">
    <source>
        <dbReference type="EMBL" id="CAI5799228.1"/>
    </source>
</evidence>
<feature type="region of interest" description="Disordered" evidence="1">
    <location>
        <begin position="136"/>
        <end position="172"/>
    </location>
</feature>
<reference evidence="2" key="1">
    <citation type="submission" date="2022-12" db="EMBL/GenBank/DDBJ databases">
        <authorList>
            <person name="Alioto T."/>
            <person name="Alioto T."/>
            <person name="Gomez Garrido J."/>
        </authorList>
    </citation>
    <scope>NUCLEOTIDE SEQUENCE</scope>
</reference>
<sequence>MGQGVGSYSLPLWFFASQRRSALSFSGFLAGSEDASRVKQRQPQSVCDREPDITPFRFWMGAQVGFGGTPPCSLHLGRAAHETAGKKAESGGHTENGWKSRPLPLLGRQFPNQQDRVWWAALVRLNYDSHLVWEGESSSSAMPRRPKGALAPRAEAAPAPVPPGRTAPPAQAVSASAKCDNFSDSLFLPEKIGWGNLVLGVRKRETRKMCVYAGVARGLRAPLFGSRMCEKVRKRAALEWFQWLTLH</sequence>
<evidence type="ECO:0000256" key="1">
    <source>
        <dbReference type="SAM" id="MobiDB-lite"/>
    </source>
</evidence>
<dbReference type="EMBL" id="OX395144">
    <property type="protein sequence ID" value="CAI5799228.1"/>
    <property type="molecule type" value="Genomic_DNA"/>
</dbReference>
<name>A0AA35LNP3_9SAUR</name>
<organism evidence="2 3">
    <name type="scientific">Podarcis lilfordi</name>
    <name type="common">Lilford's wall lizard</name>
    <dbReference type="NCBI Taxonomy" id="74358"/>
    <lineage>
        <taxon>Eukaryota</taxon>
        <taxon>Metazoa</taxon>
        <taxon>Chordata</taxon>
        <taxon>Craniata</taxon>
        <taxon>Vertebrata</taxon>
        <taxon>Euteleostomi</taxon>
        <taxon>Lepidosauria</taxon>
        <taxon>Squamata</taxon>
        <taxon>Bifurcata</taxon>
        <taxon>Unidentata</taxon>
        <taxon>Episquamata</taxon>
        <taxon>Laterata</taxon>
        <taxon>Lacertibaenia</taxon>
        <taxon>Lacertidae</taxon>
        <taxon>Podarcis</taxon>
    </lineage>
</organism>
<keyword evidence="3" id="KW-1185">Reference proteome</keyword>
<proteinExistence type="predicted"/>
<gene>
    <name evidence="2" type="ORF">PODLI_1B023784</name>
</gene>